<accession>M3HU92</accession>
<dbReference type="BioCyc" id="LBOR1193007:G11KN-3658-MONOMER"/>
<organism evidence="1 2">
    <name type="scientific">Leptospira borgpetersenii str. 200701203</name>
    <dbReference type="NCBI Taxonomy" id="1193007"/>
    <lineage>
        <taxon>Bacteria</taxon>
        <taxon>Pseudomonadati</taxon>
        <taxon>Spirochaetota</taxon>
        <taxon>Spirochaetia</taxon>
        <taxon>Leptospirales</taxon>
        <taxon>Leptospiraceae</taxon>
        <taxon>Leptospira</taxon>
    </lineage>
</organism>
<evidence type="ECO:0000313" key="1">
    <source>
        <dbReference type="EMBL" id="EMG01606.1"/>
    </source>
</evidence>
<gene>
    <name evidence="1" type="ORF">LEP1GSC123_4002</name>
</gene>
<reference evidence="1 2" key="1">
    <citation type="submission" date="2013-01" db="EMBL/GenBank/DDBJ databases">
        <authorList>
            <person name="Harkins D.M."/>
            <person name="Durkin A.S."/>
            <person name="Brinkac L.M."/>
            <person name="Haft D.H."/>
            <person name="Selengut J.D."/>
            <person name="Sanka R."/>
            <person name="DePew J."/>
            <person name="Purushe J."/>
            <person name="Picardeau M."/>
            <person name="Werts C."/>
            <person name="Goarant C."/>
            <person name="Vinetz J.M."/>
            <person name="Sutton G.G."/>
            <person name="Nierman W.C."/>
            <person name="Fouts D.E."/>
        </authorList>
    </citation>
    <scope>NUCLEOTIDE SEQUENCE [LARGE SCALE GENOMIC DNA]</scope>
    <source>
        <strain evidence="1 2">200701203</strain>
    </source>
</reference>
<name>M3HU92_LEPBO</name>
<sequence length="117" mass="13572">MRKRIRQKESKGLNKKDMLTVTGRIKKGKIVLDEQIGVHDGKVLVTFIEEKEIQPLEPVKNFGKELQKLKLAGIWSDREITDGLAYSRELRKNYLIVMLIDSDVLIDYLRGYEKAIN</sequence>
<proteinExistence type="predicted"/>
<dbReference type="AlphaFoldDB" id="M3HU92"/>
<dbReference type="EMBL" id="AKWO02000020">
    <property type="protein sequence ID" value="EMG01606.1"/>
    <property type="molecule type" value="Genomic_DNA"/>
</dbReference>
<comment type="caution">
    <text evidence="1">The sequence shown here is derived from an EMBL/GenBank/DDBJ whole genome shotgun (WGS) entry which is preliminary data.</text>
</comment>
<protein>
    <submittedName>
        <fullName evidence="1">Uncharacterized protein</fullName>
    </submittedName>
</protein>
<evidence type="ECO:0000313" key="2">
    <source>
        <dbReference type="Proteomes" id="UP000011783"/>
    </source>
</evidence>
<dbReference type="Proteomes" id="UP000011783">
    <property type="component" value="Unassembled WGS sequence"/>
</dbReference>